<evidence type="ECO:0000313" key="6">
    <source>
        <dbReference type="Proteomes" id="UP001341840"/>
    </source>
</evidence>
<reference evidence="5 6" key="1">
    <citation type="journal article" date="2023" name="Plants (Basel)">
        <title>Bridging the Gap: Combining Genomics and Transcriptomics Approaches to Understand Stylosanthes scabra, an Orphan Legume from the Brazilian Caatinga.</title>
        <authorList>
            <person name="Ferreira-Neto J.R.C."/>
            <person name="da Silva M.D."/>
            <person name="Binneck E."/>
            <person name="de Melo N.F."/>
            <person name="da Silva R.H."/>
            <person name="de Melo A.L.T.M."/>
            <person name="Pandolfi V."/>
            <person name="Bustamante F.O."/>
            <person name="Brasileiro-Vidal A.C."/>
            <person name="Benko-Iseppon A.M."/>
        </authorList>
    </citation>
    <scope>NUCLEOTIDE SEQUENCE [LARGE SCALE GENOMIC DNA]</scope>
    <source>
        <tissue evidence="5">Leaves</tissue>
    </source>
</reference>
<keyword evidence="2" id="KW-0808">Transferase</keyword>
<dbReference type="InterPro" id="IPR005299">
    <property type="entry name" value="MeTrfase_7"/>
</dbReference>
<dbReference type="Proteomes" id="UP001341840">
    <property type="component" value="Unassembled WGS sequence"/>
</dbReference>
<evidence type="ECO:0000256" key="1">
    <source>
        <dbReference type="ARBA" id="ARBA00022603"/>
    </source>
</evidence>
<dbReference type="InterPro" id="IPR042086">
    <property type="entry name" value="MeTrfase_capping"/>
</dbReference>
<accession>A0ABU6S5E6</accession>
<dbReference type="Pfam" id="PF03492">
    <property type="entry name" value="Methyltransf_7"/>
    <property type="match status" value="1"/>
</dbReference>
<evidence type="ECO:0000313" key="5">
    <source>
        <dbReference type="EMBL" id="MED6131542.1"/>
    </source>
</evidence>
<dbReference type="SUPFAM" id="SSF53335">
    <property type="entry name" value="S-adenosyl-L-methionine-dependent methyltransferases"/>
    <property type="match status" value="1"/>
</dbReference>
<keyword evidence="6" id="KW-1185">Reference proteome</keyword>
<dbReference type="PANTHER" id="PTHR31009">
    <property type="entry name" value="S-ADENOSYL-L-METHIONINE:CARBOXYL METHYLTRANSFERASE FAMILY PROTEIN"/>
    <property type="match status" value="1"/>
</dbReference>
<evidence type="ECO:0000256" key="2">
    <source>
        <dbReference type="ARBA" id="ARBA00022679"/>
    </source>
</evidence>
<keyword evidence="4" id="KW-0460">Magnesium</keyword>
<keyword evidence="1" id="KW-0489">Methyltransferase</keyword>
<keyword evidence="3" id="KW-0479">Metal-binding</keyword>
<dbReference type="InterPro" id="IPR029063">
    <property type="entry name" value="SAM-dependent_MTases_sf"/>
</dbReference>
<dbReference type="EMBL" id="JASCZI010060440">
    <property type="protein sequence ID" value="MED6131542.1"/>
    <property type="molecule type" value="Genomic_DNA"/>
</dbReference>
<sequence>MVQFMLQNKVEKRKLESYNIPLYFATAEEVREVIEEEGSFHVERMEKIIFDAESVVEIGNDEDEDTIGERITKSLRATTEAMFKAEFGEEITDEMYTRFKSKFIQLRRVKKLMAPILIAYITKHT</sequence>
<proteinExistence type="predicted"/>
<comment type="caution">
    <text evidence="5">The sequence shown here is derived from an EMBL/GenBank/DDBJ whole genome shotgun (WGS) entry which is preliminary data.</text>
</comment>
<evidence type="ECO:0000256" key="3">
    <source>
        <dbReference type="ARBA" id="ARBA00022723"/>
    </source>
</evidence>
<gene>
    <name evidence="5" type="ORF">PIB30_010588</name>
</gene>
<protein>
    <submittedName>
        <fullName evidence="5">Uncharacterized protein</fullName>
    </submittedName>
</protein>
<organism evidence="5 6">
    <name type="scientific">Stylosanthes scabra</name>
    <dbReference type="NCBI Taxonomy" id="79078"/>
    <lineage>
        <taxon>Eukaryota</taxon>
        <taxon>Viridiplantae</taxon>
        <taxon>Streptophyta</taxon>
        <taxon>Embryophyta</taxon>
        <taxon>Tracheophyta</taxon>
        <taxon>Spermatophyta</taxon>
        <taxon>Magnoliopsida</taxon>
        <taxon>eudicotyledons</taxon>
        <taxon>Gunneridae</taxon>
        <taxon>Pentapetalae</taxon>
        <taxon>rosids</taxon>
        <taxon>fabids</taxon>
        <taxon>Fabales</taxon>
        <taxon>Fabaceae</taxon>
        <taxon>Papilionoideae</taxon>
        <taxon>50 kb inversion clade</taxon>
        <taxon>dalbergioids sensu lato</taxon>
        <taxon>Dalbergieae</taxon>
        <taxon>Pterocarpus clade</taxon>
        <taxon>Stylosanthes</taxon>
    </lineage>
</organism>
<evidence type="ECO:0000256" key="4">
    <source>
        <dbReference type="ARBA" id="ARBA00022842"/>
    </source>
</evidence>
<dbReference type="Gene3D" id="1.10.1200.270">
    <property type="entry name" value="Methyltransferase, alpha-helical capping domain"/>
    <property type="match status" value="1"/>
</dbReference>
<name>A0ABU6S5E6_9FABA</name>